<evidence type="ECO:0000313" key="7">
    <source>
        <dbReference type="EMBL" id="MBY09786.1"/>
    </source>
</evidence>
<keyword evidence="3" id="KW-0804">Transcription</keyword>
<name>A0A2R5LJV5_9ACAR</name>
<reference evidence="7" key="1">
    <citation type="submission" date="2018-03" db="EMBL/GenBank/DDBJ databases">
        <title>The relapsing fever spirochete Borrelia turicatae persists in the highly oxidative environment of its soft-bodied tick vector.</title>
        <authorList>
            <person name="Bourret T.J."/>
            <person name="Boyle W.K."/>
            <person name="Valenzuela J.G."/>
            <person name="Oliveira F."/>
            <person name="Lopez J.E."/>
        </authorList>
    </citation>
    <scope>NUCLEOTIDE SEQUENCE</scope>
    <source>
        <strain evidence="7">Kansas strain/isolate</strain>
        <tissue evidence="7">Salivary glands</tissue>
    </source>
</reference>
<dbReference type="GO" id="GO:0006357">
    <property type="term" value="P:regulation of transcription by RNA polymerase II"/>
    <property type="evidence" value="ECO:0007669"/>
    <property type="project" value="UniProtKB-ARBA"/>
</dbReference>
<evidence type="ECO:0000256" key="2">
    <source>
        <dbReference type="ARBA" id="ARBA00023125"/>
    </source>
</evidence>
<dbReference type="PROSITE" id="PS50252">
    <property type="entry name" value="TBOX_3"/>
    <property type="match status" value="1"/>
</dbReference>
<organism evidence="7">
    <name type="scientific">Ornithodoros turicata</name>
    <dbReference type="NCBI Taxonomy" id="34597"/>
    <lineage>
        <taxon>Eukaryota</taxon>
        <taxon>Metazoa</taxon>
        <taxon>Ecdysozoa</taxon>
        <taxon>Arthropoda</taxon>
        <taxon>Chelicerata</taxon>
        <taxon>Arachnida</taxon>
        <taxon>Acari</taxon>
        <taxon>Parasitiformes</taxon>
        <taxon>Ixodida</taxon>
        <taxon>Ixodoidea</taxon>
        <taxon>Argasidae</taxon>
        <taxon>Ornithodorinae</taxon>
        <taxon>Ornithodoros</taxon>
    </lineage>
</organism>
<feature type="domain" description="T-box" evidence="6">
    <location>
        <begin position="36"/>
        <end position="115"/>
    </location>
</feature>
<comment type="subcellular location">
    <subcellularLocation>
        <location evidence="5">Nucleus</location>
    </subcellularLocation>
</comment>
<dbReference type="GO" id="GO:0003677">
    <property type="term" value="F:DNA binding"/>
    <property type="evidence" value="ECO:0007669"/>
    <property type="project" value="UniProtKB-UniRule"/>
</dbReference>
<dbReference type="GO" id="GO:0005634">
    <property type="term" value="C:nucleus"/>
    <property type="evidence" value="ECO:0007669"/>
    <property type="project" value="UniProtKB-SubCell"/>
</dbReference>
<comment type="caution">
    <text evidence="5">Lacks conserved residue(s) required for the propagation of feature annotation.</text>
</comment>
<evidence type="ECO:0000256" key="1">
    <source>
        <dbReference type="ARBA" id="ARBA00023015"/>
    </source>
</evidence>
<dbReference type="AlphaFoldDB" id="A0A2R5LJV5"/>
<dbReference type="Gene3D" id="2.60.40.820">
    <property type="entry name" value="Transcription factor, T-box"/>
    <property type="match status" value="1"/>
</dbReference>
<sequence>MKVPQVTLVNTSDFSHGMEVQISPQGRLMQPVPTVRFVNLLDDLQYAVWLSFVRECGQVAGNYMHPDSPLPGSYWNEKCVSFSRLKLFMYDGFNSTPVSLVCNKRYFLQINFGIVNDAGHILASTVIKQGLIGTWFVAVNCNRSSTSSKKQSLGATGLAKRCKTD</sequence>
<keyword evidence="4 5" id="KW-0539">Nucleus</keyword>
<evidence type="ECO:0000256" key="5">
    <source>
        <dbReference type="PROSITE-ProRule" id="PRU00201"/>
    </source>
</evidence>
<accession>A0A2R5LJV5</accession>
<dbReference type="InterPro" id="IPR046360">
    <property type="entry name" value="T-box_DNA-bd"/>
</dbReference>
<dbReference type="InterPro" id="IPR036960">
    <property type="entry name" value="T-box_sf"/>
</dbReference>
<evidence type="ECO:0000259" key="6">
    <source>
        <dbReference type="PROSITE" id="PS50252"/>
    </source>
</evidence>
<evidence type="ECO:0000256" key="3">
    <source>
        <dbReference type="ARBA" id="ARBA00023163"/>
    </source>
</evidence>
<dbReference type="GO" id="GO:0045893">
    <property type="term" value="P:positive regulation of DNA-templated transcription"/>
    <property type="evidence" value="ECO:0007669"/>
    <property type="project" value="InterPro"/>
</dbReference>
<dbReference type="GO" id="GO:0003700">
    <property type="term" value="F:DNA-binding transcription factor activity"/>
    <property type="evidence" value="ECO:0007669"/>
    <property type="project" value="InterPro"/>
</dbReference>
<dbReference type="EMBL" id="GGLE01005660">
    <property type="protein sequence ID" value="MBY09786.1"/>
    <property type="molecule type" value="Transcribed_RNA"/>
</dbReference>
<proteinExistence type="predicted"/>
<evidence type="ECO:0000256" key="4">
    <source>
        <dbReference type="ARBA" id="ARBA00023242"/>
    </source>
</evidence>
<keyword evidence="2 5" id="KW-0238">DNA-binding</keyword>
<protein>
    <submittedName>
        <fullName evidence="7">Putative t-box dna binding domain of the t-box family of transcriptional regulator</fullName>
    </submittedName>
</protein>
<dbReference type="InterPro" id="IPR008967">
    <property type="entry name" value="p53-like_TF_DNA-bd_sf"/>
</dbReference>
<keyword evidence="1" id="KW-0805">Transcription regulation</keyword>
<dbReference type="SUPFAM" id="SSF49417">
    <property type="entry name" value="p53-like transcription factors"/>
    <property type="match status" value="1"/>
</dbReference>